<gene>
    <name evidence="4" type="ORF">Poly41_32030</name>
</gene>
<evidence type="ECO:0000313" key="5">
    <source>
        <dbReference type="Proteomes" id="UP000319143"/>
    </source>
</evidence>
<dbReference type="AlphaFoldDB" id="A0A5C6DPY2"/>
<reference evidence="4 5" key="1">
    <citation type="submission" date="2019-02" db="EMBL/GenBank/DDBJ databases">
        <title>Deep-cultivation of Planctomycetes and their phenomic and genomic characterization uncovers novel biology.</title>
        <authorList>
            <person name="Wiegand S."/>
            <person name="Jogler M."/>
            <person name="Boedeker C."/>
            <person name="Pinto D."/>
            <person name="Vollmers J."/>
            <person name="Rivas-Marin E."/>
            <person name="Kohn T."/>
            <person name="Peeters S.H."/>
            <person name="Heuer A."/>
            <person name="Rast P."/>
            <person name="Oberbeckmann S."/>
            <person name="Bunk B."/>
            <person name="Jeske O."/>
            <person name="Meyerdierks A."/>
            <person name="Storesund J.E."/>
            <person name="Kallscheuer N."/>
            <person name="Luecker S."/>
            <person name="Lage O.M."/>
            <person name="Pohl T."/>
            <person name="Merkel B.J."/>
            <person name="Hornburger P."/>
            <person name="Mueller R.-W."/>
            <person name="Bruemmer F."/>
            <person name="Labrenz M."/>
            <person name="Spormann A.M."/>
            <person name="Op Den Camp H."/>
            <person name="Overmann J."/>
            <person name="Amann R."/>
            <person name="Jetten M.S.M."/>
            <person name="Mascher T."/>
            <person name="Medema M.H."/>
            <person name="Devos D.P."/>
            <person name="Kaster A.-K."/>
            <person name="Ovreas L."/>
            <person name="Rohde M."/>
            <person name="Galperin M.Y."/>
            <person name="Jogler C."/>
        </authorList>
    </citation>
    <scope>NUCLEOTIDE SEQUENCE [LARGE SCALE GENOMIC DNA]</scope>
    <source>
        <strain evidence="4 5">Poly41</strain>
    </source>
</reference>
<dbReference type="RefSeq" id="WP_146527302.1">
    <property type="nucleotide sequence ID" value="NZ_SJPV01000005.1"/>
</dbReference>
<keyword evidence="5" id="KW-1185">Reference proteome</keyword>
<organism evidence="4 5">
    <name type="scientific">Novipirellula artificiosorum</name>
    <dbReference type="NCBI Taxonomy" id="2528016"/>
    <lineage>
        <taxon>Bacteria</taxon>
        <taxon>Pseudomonadati</taxon>
        <taxon>Planctomycetota</taxon>
        <taxon>Planctomycetia</taxon>
        <taxon>Pirellulales</taxon>
        <taxon>Pirellulaceae</taxon>
        <taxon>Novipirellula</taxon>
    </lineage>
</organism>
<evidence type="ECO:0000259" key="3">
    <source>
        <dbReference type="Pfam" id="PF07589"/>
    </source>
</evidence>
<keyword evidence="2" id="KW-0732">Signal</keyword>
<proteinExistence type="predicted"/>
<comment type="caution">
    <text evidence="4">The sequence shown here is derived from an EMBL/GenBank/DDBJ whole genome shotgun (WGS) entry which is preliminary data.</text>
</comment>
<dbReference type="InterPro" id="IPR013424">
    <property type="entry name" value="Ice-binding_C"/>
</dbReference>
<feature type="domain" description="Ice-binding protein C-terminal" evidence="3">
    <location>
        <begin position="606"/>
        <end position="629"/>
    </location>
</feature>
<dbReference type="NCBIfam" id="TIGR02595">
    <property type="entry name" value="PEP_CTERM"/>
    <property type="match status" value="1"/>
</dbReference>
<feature type="chain" id="PRO_5022990725" evidence="2">
    <location>
        <begin position="35"/>
        <end position="637"/>
    </location>
</feature>
<evidence type="ECO:0000256" key="2">
    <source>
        <dbReference type="SAM" id="SignalP"/>
    </source>
</evidence>
<protein>
    <submittedName>
        <fullName evidence="4">PEP-CTERM motif protein</fullName>
    </submittedName>
</protein>
<dbReference type="OrthoDB" id="292813at2"/>
<name>A0A5C6DPY2_9BACT</name>
<dbReference type="Pfam" id="PF07589">
    <property type="entry name" value="PEP-CTERM"/>
    <property type="match status" value="1"/>
</dbReference>
<dbReference type="Proteomes" id="UP000319143">
    <property type="component" value="Unassembled WGS sequence"/>
</dbReference>
<evidence type="ECO:0000256" key="1">
    <source>
        <dbReference type="SAM" id="MobiDB-lite"/>
    </source>
</evidence>
<feature type="region of interest" description="Disordered" evidence="1">
    <location>
        <begin position="38"/>
        <end position="59"/>
    </location>
</feature>
<dbReference type="EMBL" id="SJPV01000005">
    <property type="protein sequence ID" value="TWU37076.1"/>
    <property type="molecule type" value="Genomic_DNA"/>
</dbReference>
<accession>A0A5C6DPY2</accession>
<feature type="compositionally biased region" description="Low complexity" evidence="1">
    <location>
        <begin position="40"/>
        <end position="59"/>
    </location>
</feature>
<sequence precursor="true">MKLMQLPTHRIQFAMKTSLATGVLLFGFVSSAYGQTGPNDTSWTPGPSPSDWGSDSNWSNGVPGSSKDAFILGDFAVPILTPTGSSALSLMVNNSNLSGGLQIGGLLNIGVDGFMFEQGKLSFISDSARLVVAGDATINQLQNNVTEFPELVLGRNPLNTNSSVIDVEGVLTIGNNASAADAFVVRSTPISATTEGTPAIHAGKVVIGNLATVDVNSGILITGATDTTGLVIGQGSSGDGVVWAQAGKKVLLGSSRDIELGVGDSGASGKLQVGNGLDVSTIPAADVTGPGEVTARDILGGAGTSVVQLDNGTITARSILSNSGGDMSVVMSSAASNLDLSGDLDVDTYTQTAGTASVAGTVTVRDSASLSLSGGSLTTGDLTLDNGSSGTVAVSGGATLTSTGAATIGQGRELTSTGGTIALNNLTLDGGTLSASASSNVTVGGDLTVNNAGRLIVDGTSSLSATNDVALSGSATMFLDGTLNGNLAQDGGTLAPGQSPGIATIDGNYTLTGGTLEMEIAGTSLDPVEFDRLIVSGVFTIESGAFLDVKLTGYTPMIGESFELWNTGSTVGTFDNDKLLLPTLAPGQGFWDTSQLYTTGMLSVSAVPEPASFAVLGVGAAGLWLRRRRKAAKPATV</sequence>
<feature type="signal peptide" evidence="2">
    <location>
        <begin position="1"/>
        <end position="34"/>
    </location>
</feature>
<evidence type="ECO:0000313" key="4">
    <source>
        <dbReference type="EMBL" id="TWU37076.1"/>
    </source>
</evidence>